<evidence type="ECO:0000313" key="3">
    <source>
        <dbReference type="EMBL" id="PAV21654.1"/>
    </source>
</evidence>
<dbReference type="Gene3D" id="2.60.120.330">
    <property type="entry name" value="B-lactam Antibiotic, Isopenicillin N Synthase, Chain"/>
    <property type="match status" value="1"/>
</dbReference>
<dbReference type="InterPro" id="IPR027443">
    <property type="entry name" value="IPNS-like_sf"/>
</dbReference>
<dbReference type="InterPro" id="IPR050231">
    <property type="entry name" value="Iron_ascorbate_oxido_reductase"/>
</dbReference>
<evidence type="ECO:0000256" key="1">
    <source>
        <dbReference type="SAM" id="MobiDB-lite"/>
    </source>
</evidence>
<dbReference type="PANTHER" id="PTHR47990">
    <property type="entry name" value="2-OXOGLUTARATE (2OG) AND FE(II)-DEPENDENT OXYGENASE SUPERFAMILY PROTEIN-RELATED"/>
    <property type="match status" value="1"/>
</dbReference>
<proteinExistence type="predicted"/>
<dbReference type="EMBL" id="NBII01000002">
    <property type="protein sequence ID" value="PAV21654.1"/>
    <property type="molecule type" value="Genomic_DNA"/>
</dbReference>
<organism evidence="3 4">
    <name type="scientific">Pyrrhoderma noxium</name>
    <dbReference type="NCBI Taxonomy" id="2282107"/>
    <lineage>
        <taxon>Eukaryota</taxon>
        <taxon>Fungi</taxon>
        <taxon>Dikarya</taxon>
        <taxon>Basidiomycota</taxon>
        <taxon>Agaricomycotina</taxon>
        <taxon>Agaricomycetes</taxon>
        <taxon>Hymenochaetales</taxon>
        <taxon>Hymenochaetaceae</taxon>
        <taxon>Pyrrhoderma</taxon>
    </lineage>
</organism>
<keyword evidence="4" id="KW-1185">Reference proteome</keyword>
<accession>A0A286UQ65</accession>
<evidence type="ECO:0000313" key="4">
    <source>
        <dbReference type="Proteomes" id="UP000217199"/>
    </source>
</evidence>
<reference evidence="3 4" key="1">
    <citation type="journal article" date="2017" name="Mol. Ecol.">
        <title>Comparative and population genomic landscape of Phellinus noxius: A hypervariable fungus causing root rot in trees.</title>
        <authorList>
            <person name="Chung C.L."/>
            <person name="Lee T.J."/>
            <person name="Akiba M."/>
            <person name="Lee H.H."/>
            <person name="Kuo T.H."/>
            <person name="Liu D."/>
            <person name="Ke H.M."/>
            <person name="Yokoi T."/>
            <person name="Roa M.B."/>
            <person name="Lu M.J."/>
            <person name="Chang Y.Y."/>
            <person name="Ann P.J."/>
            <person name="Tsai J.N."/>
            <person name="Chen C.Y."/>
            <person name="Tzean S.S."/>
            <person name="Ota Y."/>
            <person name="Hattori T."/>
            <person name="Sahashi N."/>
            <person name="Liou R.F."/>
            <person name="Kikuchi T."/>
            <person name="Tsai I.J."/>
        </authorList>
    </citation>
    <scope>NUCLEOTIDE SEQUENCE [LARGE SCALE GENOMIC DNA]</scope>
    <source>
        <strain evidence="3 4">FFPRI411160</strain>
    </source>
</reference>
<dbReference type="AlphaFoldDB" id="A0A286UQ65"/>
<protein>
    <submittedName>
        <fullName evidence="3">2og-Fe oxygenase family</fullName>
    </submittedName>
</protein>
<dbReference type="OrthoDB" id="288590at2759"/>
<comment type="caution">
    <text evidence="3">The sequence shown here is derived from an EMBL/GenBank/DDBJ whole genome shotgun (WGS) entry which is preliminary data.</text>
</comment>
<sequence length="441" mass="50008">MSSESQTKYSPPSYPPPKKPLLKPETALRYPINLEELAWRGWTTLTIANPDQDPLYRSYSELFKASADFFDLPEENRLEYQVPPQGEFQVSEEGYSRVEGEKCMITLRKSVNTPKEFGLRGKAEDAWRASGEIMFNVLVAIEESLGMKPGTLSRTADYQLSLPQEGARNVATLMRLFRYDRPVVSRDPGIEVDTSVHQGDISRTVAEPHKDLGLLTIVVGHTPGLECWDPLEDKWVTCEIREGLNVSILVGQTLATFTNGRFAAGRHRVFVHPFSSPSFSPITAQPDASSNSPLINSSYRYSIVHALRGHLPTCVSYDEFETPITGPYPSTTCFRNVSIAEIYKAISNAHYNINISVEGRRRQERQMRELRGKEIQSESSQTPSKPLKANIRIWVSKFRITSSLNCFLGLSFSDKHSKWTAYYFQIVLYSLILWKAPYQIY</sequence>
<dbReference type="InterPro" id="IPR044861">
    <property type="entry name" value="IPNS-like_FE2OG_OXY"/>
</dbReference>
<dbReference type="Pfam" id="PF03171">
    <property type="entry name" value="2OG-FeII_Oxy"/>
    <property type="match status" value="1"/>
</dbReference>
<evidence type="ECO:0000259" key="2">
    <source>
        <dbReference type="Pfam" id="PF03171"/>
    </source>
</evidence>
<dbReference type="SUPFAM" id="SSF51197">
    <property type="entry name" value="Clavaminate synthase-like"/>
    <property type="match status" value="1"/>
</dbReference>
<dbReference type="InParanoid" id="A0A286UQ65"/>
<feature type="region of interest" description="Disordered" evidence="1">
    <location>
        <begin position="1"/>
        <end position="22"/>
    </location>
</feature>
<feature type="domain" description="Isopenicillin N synthase-like Fe(2+) 2OG dioxygenase" evidence="2">
    <location>
        <begin position="205"/>
        <end position="271"/>
    </location>
</feature>
<dbReference type="Proteomes" id="UP000217199">
    <property type="component" value="Unassembled WGS sequence"/>
</dbReference>
<dbReference type="STRING" id="2282107.A0A286UQ65"/>
<gene>
    <name evidence="3" type="ORF">PNOK_0161100</name>
</gene>
<name>A0A286UQ65_9AGAM</name>